<accession>A0A1W0WS79</accession>
<proteinExistence type="predicted"/>
<dbReference type="AlphaFoldDB" id="A0A1W0WS79"/>
<name>A0A1W0WS79_HYPEX</name>
<reference evidence="3" key="1">
    <citation type="submission" date="2017-01" db="EMBL/GenBank/DDBJ databases">
        <title>Comparative genomics of anhydrobiosis in the tardigrade Hypsibius dujardini.</title>
        <authorList>
            <person name="Yoshida Y."/>
            <person name="Koutsovoulos G."/>
            <person name="Laetsch D."/>
            <person name="Stevens L."/>
            <person name="Kumar S."/>
            <person name="Horikawa D."/>
            <person name="Ishino K."/>
            <person name="Komine S."/>
            <person name="Tomita M."/>
            <person name="Blaxter M."/>
            <person name="Arakawa K."/>
        </authorList>
    </citation>
    <scope>NUCLEOTIDE SEQUENCE [LARGE SCALE GENOMIC DNA]</scope>
    <source>
        <strain evidence="3">Z151</strain>
    </source>
</reference>
<sequence length="115" mass="12934">MKPQTLNSRKRLFFPEDELDPSSSAATSAGAKSGRHVGAEDSGKCNGWKTANTVEDTDMEIFDGEQRPALQMIEGSAMANLIIVPLELFDWSQSHKQKLREFFDDQKRRRFAGTK</sequence>
<protein>
    <submittedName>
        <fullName evidence="2">Uncharacterized protein</fullName>
    </submittedName>
</protein>
<dbReference type="Proteomes" id="UP000192578">
    <property type="component" value="Unassembled WGS sequence"/>
</dbReference>
<keyword evidence="3" id="KW-1185">Reference proteome</keyword>
<gene>
    <name evidence="2" type="ORF">BV898_07827</name>
</gene>
<dbReference type="EMBL" id="MTYJ01000053">
    <property type="protein sequence ID" value="OQV18056.1"/>
    <property type="molecule type" value="Genomic_DNA"/>
</dbReference>
<evidence type="ECO:0000256" key="1">
    <source>
        <dbReference type="SAM" id="MobiDB-lite"/>
    </source>
</evidence>
<organism evidence="2 3">
    <name type="scientific">Hypsibius exemplaris</name>
    <name type="common">Freshwater tardigrade</name>
    <dbReference type="NCBI Taxonomy" id="2072580"/>
    <lineage>
        <taxon>Eukaryota</taxon>
        <taxon>Metazoa</taxon>
        <taxon>Ecdysozoa</taxon>
        <taxon>Tardigrada</taxon>
        <taxon>Eutardigrada</taxon>
        <taxon>Parachela</taxon>
        <taxon>Hypsibioidea</taxon>
        <taxon>Hypsibiidae</taxon>
        <taxon>Hypsibius</taxon>
    </lineage>
</organism>
<evidence type="ECO:0000313" key="3">
    <source>
        <dbReference type="Proteomes" id="UP000192578"/>
    </source>
</evidence>
<comment type="caution">
    <text evidence="2">The sequence shown here is derived from an EMBL/GenBank/DDBJ whole genome shotgun (WGS) entry which is preliminary data.</text>
</comment>
<evidence type="ECO:0000313" key="2">
    <source>
        <dbReference type="EMBL" id="OQV18056.1"/>
    </source>
</evidence>
<feature type="compositionally biased region" description="Low complexity" evidence="1">
    <location>
        <begin position="22"/>
        <end position="32"/>
    </location>
</feature>
<feature type="region of interest" description="Disordered" evidence="1">
    <location>
        <begin position="1"/>
        <end position="50"/>
    </location>
</feature>